<name>A0A0N7LW75_THAGE</name>
<organism evidence="4 5">
    <name type="scientific">Thalassovita gelatinovora</name>
    <name type="common">Thalassobius gelatinovorus</name>
    <dbReference type="NCBI Taxonomy" id="53501"/>
    <lineage>
        <taxon>Bacteria</taxon>
        <taxon>Pseudomonadati</taxon>
        <taxon>Pseudomonadota</taxon>
        <taxon>Alphaproteobacteria</taxon>
        <taxon>Rhodobacterales</taxon>
        <taxon>Roseobacteraceae</taxon>
        <taxon>Thalassovita</taxon>
    </lineage>
</organism>
<reference evidence="4 5" key="1">
    <citation type="submission" date="2015-09" db="EMBL/GenBank/DDBJ databases">
        <authorList>
            <consortium name="Swine Surveillance"/>
        </authorList>
    </citation>
    <scope>NUCLEOTIDE SEQUENCE [LARGE SCALE GENOMIC DNA]</scope>
    <source>
        <strain evidence="4 5">CECT 4357</strain>
    </source>
</reference>
<dbReference type="InterPro" id="IPR009057">
    <property type="entry name" value="Homeodomain-like_sf"/>
</dbReference>
<dbReference type="AlphaFoldDB" id="A0A0N7LW75"/>
<dbReference type="GO" id="GO:0006313">
    <property type="term" value="P:DNA transposition"/>
    <property type="evidence" value="ECO:0007669"/>
    <property type="project" value="InterPro"/>
</dbReference>
<dbReference type="EMBL" id="CYSA01000025">
    <property type="protein sequence ID" value="CUH66523.1"/>
    <property type="molecule type" value="Genomic_DNA"/>
</dbReference>
<dbReference type="Proteomes" id="UP000051587">
    <property type="component" value="Unassembled WGS sequence"/>
</dbReference>
<dbReference type="GO" id="GO:0003677">
    <property type="term" value="F:DNA binding"/>
    <property type="evidence" value="ECO:0007669"/>
    <property type="project" value="InterPro"/>
</dbReference>
<keyword evidence="5" id="KW-1185">Reference proteome</keyword>
<evidence type="ECO:0000313" key="3">
    <source>
        <dbReference type="EMBL" id="CUH66523.1"/>
    </source>
</evidence>
<dbReference type="InterPro" id="IPR002514">
    <property type="entry name" value="Transposase_8"/>
</dbReference>
<dbReference type="EMBL" id="CYSA01000016">
    <property type="protein sequence ID" value="CUH65439.1"/>
    <property type="molecule type" value="Genomic_DNA"/>
</dbReference>
<evidence type="ECO:0000313" key="5">
    <source>
        <dbReference type="Proteomes" id="UP000051587"/>
    </source>
</evidence>
<gene>
    <name evidence="2" type="ORF">TG4357_01863</name>
    <name evidence="3" type="ORF">TG4357_02463</name>
    <name evidence="4" type="ORF">TG4357_03508</name>
</gene>
<dbReference type="GO" id="GO:0004803">
    <property type="term" value="F:transposase activity"/>
    <property type="evidence" value="ECO:0007669"/>
    <property type="project" value="InterPro"/>
</dbReference>
<dbReference type="SUPFAM" id="SSF46689">
    <property type="entry name" value="Homeodomain-like"/>
    <property type="match status" value="1"/>
</dbReference>
<evidence type="ECO:0000313" key="4">
    <source>
        <dbReference type="EMBL" id="CUH68314.1"/>
    </source>
</evidence>
<sequence>MGTGRTDEFRKDAVRIALTSGLTRRQVADDLGVGLSTLNKWVNAHRGTDVVSPEDRELALENERLRRENRILKEERDILKKATQFFASQKP</sequence>
<proteinExistence type="predicted"/>
<accession>A0A0N7LW75</accession>
<protein>
    <submittedName>
        <fullName evidence="4">Transposase</fullName>
    </submittedName>
</protein>
<evidence type="ECO:0000256" key="1">
    <source>
        <dbReference type="SAM" id="Coils"/>
    </source>
</evidence>
<keyword evidence="1" id="KW-0175">Coiled coil</keyword>
<feature type="coiled-coil region" evidence="1">
    <location>
        <begin position="55"/>
        <end position="82"/>
    </location>
</feature>
<dbReference type="Pfam" id="PF01527">
    <property type="entry name" value="HTH_Tnp_1"/>
    <property type="match status" value="1"/>
</dbReference>
<dbReference type="Gene3D" id="1.10.10.60">
    <property type="entry name" value="Homeodomain-like"/>
    <property type="match status" value="1"/>
</dbReference>
<dbReference type="EMBL" id="CYSA01000027">
    <property type="protein sequence ID" value="CUH68314.1"/>
    <property type="molecule type" value="Genomic_DNA"/>
</dbReference>
<evidence type="ECO:0000313" key="2">
    <source>
        <dbReference type="EMBL" id="CUH65439.1"/>
    </source>
</evidence>